<name>A0A074WKY4_9PEZI</name>
<dbReference type="SUPFAM" id="SSF52540">
    <property type="entry name" value="P-loop containing nucleoside triphosphate hydrolases"/>
    <property type="match status" value="1"/>
</dbReference>
<feature type="domain" description="Phosphoribulokinase/uridine kinase" evidence="1">
    <location>
        <begin position="33"/>
        <end position="147"/>
    </location>
</feature>
<evidence type="ECO:0000259" key="1">
    <source>
        <dbReference type="Pfam" id="PF00485"/>
    </source>
</evidence>
<dbReference type="STRING" id="1043004.A0A074WKY4"/>
<dbReference type="OrthoDB" id="6362633at2759"/>
<dbReference type="PANTHER" id="PTHR10285">
    <property type="entry name" value="URIDINE KINASE"/>
    <property type="match status" value="1"/>
</dbReference>
<dbReference type="HOGENOM" id="CLU_067202_1_1_1"/>
<dbReference type="GO" id="GO:0016301">
    <property type="term" value="F:kinase activity"/>
    <property type="evidence" value="ECO:0007669"/>
    <property type="project" value="InterPro"/>
</dbReference>
<proteinExistence type="predicted"/>
<dbReference type="EMBL" id="KL584708">
    <property type="protein sequence ID" value="KEQ73795.1"/>
    <property type="molecule type" value="Genomic_DNA"/>
</dbReference>
<sequence>MGQSYYDLATRALACYQALPDPDASRKQNKRLLIALAGPPGSGKGRIASKIAKIVNQSGVSCSVISVDGCSQESHNDTSSILPKSPSWTFKGAAAVDLVQQIQKQTTEQNDIKSPFTIHVEDVEAHNLNVAGDASIVIFEGLYVLCEDLPWTRIGDMVHERWFVEVEPEIARQRVVKRFLITGFEKDYEAACTRYDENDVFNAEFINRTSKGRDVTIKSTDRRDSTGSSY</sequence>
<dbReference type="Proteomes" id="UP000027730">
    <property type="component" value="Unassembled WGS sequence"/>
</dbReference>
<dbReference type="GO" id="GO:0005524">
    <property type="term" value="F:ATP binding"/>
    <property type="evidence" value="ECO:0007669"/>
    <property type="project" value="InterPro"/>
</dbReference>
<dbReference type="RefSeq" id="XP_013428193.1">
    <property type="nucleotide sequence ID" value="XM_013572739.1"/>
</dbReference>
<reference evidence="2 3" key="1">
    <citation type="journal article" date="2014" name="BMC Genomics">
        <title>Genome sequencing of four Aureobasidium pullulans varieties: biotechnological potential, stress tolerance, and description of new species.</title>
        <authorList>
            <person name="Gostin Ar C."/>
            <person name="Ohm R.A."/>
            <person name="Kogej T."/>
            <person name="Sonjak S."/>
            <person name="Turk M."/>
            <person name="Zajc J."/>
            <person name="Zalar P."/>
            <person name="Grube M."/>
            <person name="Sun H."/>
            <person name="Han J."/>
            <person name="Sharma A."/>
            <person name="Chiniquy J."/>
            <person name="Ngan C.Y."/>
            <person name="Lipzen A."/>
            <person name="Barry K."/>
            <person name="Grigoriev I.V."/>
            <person name="Gunde-Cimerman N."/>
        </authorList>
    </citation>
    <scope>NUCLEOTIDE SEQUENCE [LARGE SCALE GENOMIC DNA]</scope>
    <source>
        <strain evidence="2 3">CBS 147.97</strain>
    </source>
</reference>
<evidence type="ECO:0000313" key="3">
    <source>
        <dbReference type="Proteomes" id="UP000027730"/>
    </source>
</evidence>
<dbReference type="InterPro" id="IPR027417">
    <property type="entry name" value="P-loop_NTPase"/>
</dbReference>
<keyword evidence="3" id="KW-1185">Reference proteome</keyword>
<dbReference type="Gene3D" id="3.40.50.300">
    <property type="entry name" value="P-loop containing nucleotide triphosphate hydrolases"/>
    <property type="match status" value="2"/>
</dbReference>
<evidence type="ECO:0000313" key="2">
    <source>
        <dbReference type="EMBL" id="KEQ73795.1"/>
    </source>
</evidence>
<organism evidence="2 3">
    <name type="scientific">Aureobasidium namibiae CBS 147.97</name>
    <dbReference type="NCBI Taxonomy" id="1043004"/>
    <lineage>
        <taxon>Eukaryota</taxon>
        <taxon>Fungi</taxon>
        <taxon>Dikarya</taxon>
        <taxon>Ascomycota</taxon>
        <taxon>Pezizomycotina</taxon>
        <taxon>Dothideomycetes</taxon>
        <taxon>Dothideomycetidae</taxon>
        <taxon>Dothideales</taxon>
        <taxon>Saccotheciaceae</taxon>
        <taxon>Aureobasidium</taxon>
    </lineage>
</organism>
<dbReference type="InterPro" id="IPR006083">
    <property type="entry name" value="PRK/URK"/>
</dbReference>
<dbReference type="Pfam" id="PF00485">
    <property type="entry name" value="PRK"/>
    <property type="match status" value="1"/>
</dbReference>
<dbReference type="GO" id="GO:0016787">
    <property type="term" value="F:hydrolase activity"/>
    <property type="evidence" value="ECO:0007669"/>
    <property type="project" value="UniProtKB-KW"/>
</dbReference>
<protein>
    <submittedName>
        <fullName evidence="2">p-loop containing nucleoside triphosphate hydrolase protein</fullName>
    </submittedName>
</protein>
<gene>
    <name evidence="2" type="ORF">M436DRAFT_72196</name>
</gene>
<accession>A0A074WKY4</accession>
<keyword evidence="2" id="KW-0378">Hydrolase</keyword>
<dbReference type="GeneID" id="25415076"/>
<dbReference type="AlphaFoldDB" id="A0A074WKY4"/>